<keyword evidence="1" id="KW-0175">Coiled coil</keyword>
<feature type="compositionally biased region" description="Basic and acidic residues" evidence="2">
    <location>
        <begin position="394"/>
        <end position="403"/>
    </location>
</feature>
<name>A0ABQ6N7C1_9STRA</name>
<keyword evidence="3" id="KW-1133">Transmembrane helix</keyword>
<proteinExistence type="predicted"/>
<evidence type="ECO:0000313" key="5">
    <source>
        <dbReference type="Proteomes" id="UP001165060"/>
    </source>
</evidence>
<accession>A0ABQ6N7C1</accession>
<gene>
    <name evidence="4" type="ORF">TeGR_g1052</name>
</gene>
<comment type="caution">
    <text evidence="4">The sequence shown here is derived from an EMBL/GenBank/DDBJ whole genome shotgun (WGS) entry which is preliminary data.</text>
</comment>
<feature type="compositionally biased region" description="Acidic residues" evidence="2">
    <location>
        <begin position="404"/>
        <end position="424"/>
    </location>
</feature>
<evidence type="ECO:0000256" key="3">
    <source>
        <dbReference type="SAM" id="Phobius"/>
    </source>
</evidence>
<feature type="transmembrane region" description="Helical" evidence="3">
    <location>
        <begin position="287"/>
        <end position="309"/>
    </location>
</feature>
<evidence type="ECO:0000256" key="2">
    <source>
        <dbReference type="SAM" id="MobiDB-lite"/>
    </source>
</evidence>
<reference evidence="4 5" key="1">
    <citation type="journal article" date="2023" name="Commun. Biol.">
        <title>Genome analysis of Parmales, the sister group of diatoms, reveals the evolutionary specialization of diatoms from phago-mixotrophs to photoautotrophs.</title>
        <authorList>
            <person name="Ban H."/>
            <person name="Sato S."/>
            <person name="Yoshikawa S."/>
            <person name="Yamada K."/>
            <person name="Nakamura Y."/>
            <person name="Ichinomiya M."/>
            <person name="Sato N."/>
            <person name="Blanc-Mathieu R."/>
            <person name="Endo H."/>
            <person name="Kuwata A."/>
            <person name="Ogata H."/>
        </authorList>
    </citation>
    <scope>NUCLEOTIDE SEQUENCE [LARGE SCALE GENOMIC DNA]</scope>
</reference>
<feature type="transmembrane region" description="Helical" evidence="3">
    <location>
        <begin position="449"/>
        <end position="466"/>
    </location>
</feature>
<keyword evidence="5" id="KW-1185">Reference proteome</keyword>
<keyword evidence="3" id="KW-0472">Membrane</keyword>
<evidence type="ECO:0000313" key="4">
    <source>
        <dbReference type="EMBL" id="GMI42878.1"/>
    </source>
</evidence>
<organism evidence="4 5">
    <name type="scientific">Tetraparma gracilis</name>
    <dbReference type="NCBI Taxonomy" id="2962635"/>
    <lineage>
        <taxon>Eukaryota</taxon>
        <taxon>Sar</taxon>
        <taxon>Stramenopiles</taxon>
        <taxon>Ochrophyta</taxon>
        <taxon>Bolidophyceae</taxon>
        <taxon>Parmales</taxon>
        <taxon>Triparmaceae</taxon>
        <taxon>Tetraparma</taxon>
    </lineage>
</organism>
<feature type="region of interest" description="Disordered" evidence="2">
    <location>
        <begin position="384"/>
        <end position="425"/>
    </location>
</feature>
<dbReference type="Proteomes" id="UP001165060">
    <property type="component" value="Unassembled WGS sequence"/>
</dbReference>
<protein>
    <submittedName>
        <fullName evidence="4">Uncharacterized protein</fullName>
    </submittedName>
</protein>
<keyword evidence="3" id="KW-0812">Transmembrane</keyword>
<sequence length="547" mass="59022">MLSAGSSGASERRNSLVGSVLHRLSVDLGVFDGPDDNNPLGALLPHQVLDEEQAIAATQSTVVGGLETVDNPVSILYHFFRSNVEGLVSATPALAFILGSKLLVDWLAAKGGPWGDTMGARCAICVAGVPAQIAFAALLSYAAFDWKPGMWTPAMMTLSWWLSMIAHYPLDEEKKPFLQHVRGSLVIALVGHLVVVGFIYAIVIPTRLLAENDKPILTLLTTGAAFPFLAFLFRKAFVRLMWNHASSLTSSTPVQRMELYANGVKIGSLTILITPTVTLYFNTNIRYAIGSAMMQIVTEIAAKIVTVYAMKMQIKVYAEAMKDKPKGALSKVKVAVLKASQEAGVNQDVQQGAMDELRRENSQLKLENAAQKKEIATLRRRLKRREGGGDGNVSEEHDHRPGLEADEEVNGADDEEGGGEDEQASEASVIAKQKHAFAMIAVRWHAEIVAEKGCILVAALIAYLYFADLVETDSTGLVLVGCVFYAAEALCDIIFVWVIDGHLDVPMLSAVAYEPLLSKDSVLGAVMLALTFVSMSGCIAMAASIEL</sequence>
<dbReference type="EMBL" id="BRYB01002316">
    <property type="protein sequence ID" value="GMI42878.1"/>
    <property type="molecule type" value="Genomic_DNA"/>
</dbReference>
<feature type="transmembrane region" description="Helical" evidence="3">
    <location>
        <begin position="259"/>
        <end position="281"/>
    </location>
</feature>
<feature type="coiled-coil region" evidence="1">
    <location>
        <begin position="347"/>
        <end position="381"/>
    </location>
</feature>
<feature type="transmembrane region" description="Helical" evidence="3">
    <location>
        <begin position="87"/>
        <end position="108"/>
    </location>
</feature>
<feature type="transmembrane region" description="Helical" evidence="3">
    <location>
        <begin position="120"/>
        <end position="144"/>
    </location>
</feature>
<evidence type="ECO:0000256" key="1">
    <source>
        <dbReference type="SAM" id="Coils"/>
    </source>
</evidence>
<feature type="transmembrane region" description="Helical" evidence="3">
    <location>
        <begin position="521"/>
        <end position="545"/>
    </location>
</feature>
<feature type="transmembrane region" description="Helical" evidence="3">
    <location>
        <begin position="478"/>
        <end position="500"/>
    </location>
</feature>
<feature type="transmembrane region" description="Helical" evidence="3">
    <location>
        <begin position="150"/>
        <end position="170"/>
    </location>
</feature>
<feature type="transmembrane region" description="Helical" evidence="3">
    <location>
        <begin position="216"/>
        <end position="238"/>
    </location>
</feature>
<feature type="transmembrane region" description="Helical" evidence="3">
    <location>
        <begin position="182"/>
        <end position="204"/>
    </location>
</feature>